<dbReference type="GO" id="GO:0043565">
    <property type="term" value="F:sequence-specific DNA binding"/>
    <property type="evidence" value="ECO:0007669"/>
    <property type="project" value="InterPro"/>
</dbReference>
<sequence>MQGVPVTFTHQHDRADFRALPGQPATELYRAHIQHHTFDPHSHEGFGLGVIECGAERFRYRGSQLLAGPGSLVLMNPDELHTGEAACEQGWCYRMLYLPADRLEAISGERGWYFTEAVRSDPHAAPVLQAALDALWHCDSELAADGLLLSVCETLRPHARALAATREAAHPLGRAIDYMQAYFARPITLTELAGAVNLSPYHFQRSFKTRFHVTPQQMLMAIRLQRAKGWLAAGLPAAEVAAACGLADQSHLNRAFLRRYGTTPVRYQGNPPEKPGCS</sequence>
<dbReference type="SUPFAM" id="SSF51215">
    <property type="entry name" value="Regulatory protein AraC"/>
    <property type="match status" value="1"/>
</dbReference>
<evidence type="ECO:0000256" key="2">
    <source>
        <dbReference type="ARBA" id="ARBA00023125"/>
    </source>
</evidence>
<keyword evidence="2" id="KW-0238">DNA-binding</keyword>
<dbReference type="PANTHER" id="PTHR46796:SF2">
    <property type="entry name" value="TRANSCRIPTIONAL REGULATORY PROTEIN"/>
    <property type="match status" value="1"/>
</dbReference>
<proteinExistence type="predicted"/>
<feature type="domain" description="HTH araC/xylS-type" evidence="4">
    <location>
        <begin position="173"/>
        <end position="270"/>
    </location>
</feature>
<keyword evidence="3" id="KW-0804">Transcription</keyword>
<dbReference type="GO" id="GO:0003700">
    <property type="term" value="F:DNA-binding transcription factor activity"/>
    <property type="evidence" value="ECO:0007669"/>
    <property type="project" value="InterPro"/>
</dbReference>
<dbReference type="SMART" id="SM00342">
    <property type="entry name" value="HTH_ARAC"/>
    <property type="match status" value="1"/>
</dbReference>
<dbReference type="AlphaFoldDB" id="A0AAE6VNM4"/>
<dbReference type="SUPFAM" id="SSF46689">
    <property type="entry name" value="Homeodomain-like"/>
    <property type="match status" value="2"/>
</dbReference>
<dbReference type="Pfam" id="PF02311">
    <property type="entry name" value="AraC_binding"/>
    <property type="match status" value="1"/>
</dbReference>
<dbReference type="PANTHER" id="PTHR46796">
    <property type="entry name" value="HTH-TYPE TRANSCRIPTIONAL ACTIVATOR RHAS-RELATED"/>
    <property type="match status" value="1"/>
</dbReference>
<protein>
    <submittedName>
        <fullName evidence="5">Helix-turn-helix domain-containing protein</fullName>
    </submittedName>
</protein>
<dbReference type="Proteomes" id="UP000463871">
    <property type="component" value="Chromosome"/>
</dbReference>
<name>A0AAE6VNM4_AERME</name>
<evidence type="ECO:0000256" key="1">
    <source>
        <dbReference type="ARBA" id="ARBA00023015"/>
    </source>
</evidence>
<dbReference type="RefSeq" id="WP_161507175.1">
    <property type="nucleotide sequence ID" value="NZ_CAWPID010000001.1"/>
</dbReference>
<dbReference type="Gene3D" id="1.10.10.60">
    <property type="entry name" value="Homeodomain-like"/>
    <property type="match status" value="1"/>
</dbReference>
<dbReference type="InterPro" id="IPR037923">
    <property type="entry name" value="HTH-like"/>
</dbReference>
<accession>A0AAE6VNM4</accession>
<reference evidence="5 6" key="1">
    <citation type="submission" date="2020-01" db="EMBL/GenBank/DDBJ databases">
        <title>Complete genome of Aeromonas media MC64.</title>
        <authorList>
            <person name="Cao G."/>
            <person name="Fu J."/>
            <person name="Zhong C."/>
        </authorList>
    </citation>
    <scope>NUCLEOTIDE SEQUENCE [LARGE SCALE GENOMIC DNA]</scope>
    <source>
        <strain evidence="5 6">MC64</strain>
    </source>
</reference>
<evidence type="ECO:0000313" key="5">
    <source>
        <dbReference type="EMBL" id="QHQ51332.1"/>
    </source>
</evidence>
<dbReference type="EMBL" id="CP047962">
    <property type="protein sequence ID" value="QHQ51332.1"/>
    <property type="molecule type" value="Genomic_DNA"/>
</dbReference>
<dbReference type="InterPro" id="IPR003313">
    <property type="entry name" value="AraC-bd"/>
</dbReference>
<evidence type="ECO:0000313" key="6">
    <source>
        <dbReference type="Proteomes" id="UP000463871"/>
    </source>
</evidence>
<dbReference type="InterPro" id="IPR009057">
    <property type="entry name" value="Homeodomain-like_sf"/>
</dbReference>
<dbReference type="InterPro" id="IPR018060">
    <property type="entry name" value="HTH_AraC"/>
</dbReference>
<keyword evidence="1" id="KW-0805">Transcription regulation</keyword>
<dbReference type="PROSITE" id="PS01124">
    <property type="entry name" value="HTH_ARAC_FAMILY_2"/>
    <property type="match status" value="1"/>
</dbReference>
<organism evidence="5 6">
    <name type="scientific">Aeromonas media</name>
    <dbReference type="NCBI Taxonomy" id="651"/>
    <lineage>
        <taxon>Bacteria</taxon>
        <taxon>Pseudomonadati</taxon>
        <taxon>Pseudomonadota</taxon>
        <taxon>Gammaproteobacteria</taxon>
        <taxon>Aeromonadales</taxon>
        <taxon>Aeromonadaceae</taxon>
        <taxon>Aeromonas</taxon>
    </lineage>
</organism>
<dbReference type="Pfam" id="PF12833">
    <property type="entry name" value="HTH_18"/>
    <property type="match status" value="1"/>
</dbReference>
<evidence type="ECO:0000256" key="3">
    <source>
        <dbReference type="ARBA" id="ARBA00023163"/>
    </source>
</evidence>
<dbReference type="InterPro" id="IPR050204">
    <property type="entry name" value="AraC_XylS_family_regulators"/>
</dbReference>
<gene>
    <name evidence="5" type="ORF">GWI30_10915</name>
</gene>
<evidence type="ECO:0000259" key="4">
    <source>
        <dbReference type="PROSITE" id="PS01124"/>
    </source>
</evidence>